<keyword evidence="1 3" id="KW-0963">Cytoplasm</keyword>
<dbReference type="EMBL" id="CP124550">
    <property type="protein sequence ID" value="WIO46208.1"/>
    <property type="molecule type" value="Genomic_DNA"/>
</dbReference>
<dbReference type="SUPFAM" id="SSF54814">
    <property type="entry name" value="Prokaryotic type KH domain (KH-domain type II)"/>
    <property type="match status" value="1"/>
</dbReference>
<keyword evidence="3" id="KW-0133">Cell shape</keyword>
<keyword evidence="2 3" id="KW-0694">RNA-binding</keyword>
<dbReference type="InterPro" id="IPR009019">
    <property type="entry name" value="KH_sf_prok-type"/>
</dbReference>
<evidence type="ECO:0000256" key="3">
    <source>
        <dbReference type="HAMAP-Rule" id="MF_00088"/>
    </source>
</evidence>
<comment type="subunit">
    <text evidence="3">Forms a complex with KhpB.</text>
</comment>
<dbReference type="InterPro" id="IPR020627">
    <property type="entry name" value="KhpA"/>
</dbReference>
<keyword evidence="6" id="KW-1185">Reference proteome</keyword>
<dbReference type="CDD" id="cd22533">
    <property type="entry name" value="KH-II_YlqC-like"/>
    <property type="match status" value="1"/>
</dbReference>
<protein>
    <recommendedName>
        <fullName evidence="3">RNA-binding protein KhpA</fullName>
    </recommendedName>
    <alternativeName>
        <fullName evidence="3">KH-domain protein A</fullName>
    </alternativeName>
</protein>
<evidence type="ECO:0000313" key="5">
    <source>
        <dbReference type="EMBL" id="WIO46208.1"/>
    </source>
</evidence>
<evidence type="ECO:0000256" key="1">
    <source>
        <dbReference type="ARBA" id="ARBA00022490"/>
    </source>
</evidence>
<comment type="similarity">
    <text evidence="3">Belongs to the KhpA RNA-binding protein family.</text>
</comment>
<dbReference type="Proteomes" id="UP001177295">
    <property type="component" value="Chromosome"/>
</dbReference>
<evidence type="ECO:0000256" key="4">
    <source>
        <dbReference type="SAM" id="MobiDB-lite"/>
    </source>
</evidence>
<gene>
    <name evidence="3" type="primary">khpA</name>
    <name evidence="5" type="ORF">SEML1_0590</name>
</gene>
<comment type="subcellular location">
    <subcellularLocation>
        <location evidence="3">Cytoplasm</location>
    </subcellularLocation>
</comment>
<evidence type="ECO:0000256" key="2">
    <source>
        <dbReference type="ARBA" id="ARBA00022884"/>
    </source>
</evidence>
<dbReference type="Pfam" id="PF13083">
    <property type="entry name" value="KH_KhpA-B"/>
    <property type="match status" value="1"/>
</dbReference>
<dbReference type="PANTHER" id="PTHR34654:SF1">
    <property type="entry name" value="RNA-BINDING PROTEIN KHPA"/>
    <property type="match status" value="1"/>
</dbReference>
<feature type="region of interest" description="Disordered" evidence="4">
    <location>
        <begin position="89"/>
        <end position="131"/>
    </location>
</feature>
<dbReference type="HAMAP" id="MF_00088">
    <property type="entry name" value="KhpA"/>
    <property type="match status" value="1"/>
</dbReference>
<proteinExistence type="inferred from homology"/>
<feature type="compositionally biased region" description="Basic and acidic residues" evidence="4">
    <location>
        <begin position="111"/>
        <end position="123"/>
    </location>
</feature>
<keyword evidence="3" id="KW-0961">Cell wall biogenesis/degradation</keyword>
<accession>A0ABY8WV82</accession>
<comment type="function">
    <text evidence="3">A probable RNA chaperone. Forms a complex with KhpB which binds to cellular RNA and controls its expression. Plays a role in peptidoglycan (PG) homeostasis and cell length regulation.</text>
</comment>
<evidence type="ECO:0000313" key="6">
    <source>
        <dbReference type="Proteomes" id="UP001177295"/>
    </source>
</evidence>
<dbReference type="PANTHER" id="PTHR34654">
    <property type="entry name" value="UPF0109 PROTEIN SCO5592"/>
    <property type="match status" value="1"/>
</dbReference>
<dbReference type="RefSeq" id="WP_376753748.1">
    <property type="nucleotide sequence ID" value="NZ_CP124550.1"/>
</dbReference>
<dbReference type="InterPro" id="IPR015946">
    <property type="entry name" value="KH_dom-like_a/b"/>
</dbReference>
<name>A0ABY8WV82_9BACT</name>
<dbReference type="Gene3D" id="3.30.300.20">
    <property type="match status" value="1"/>
</dbReference>
<sequence>MSTIDQQFVEYIVKSLVEHPDDVSVDRIVDEKGVLLTLTVNPGDLGRVIGRRGGTAQSLRTLLRALGTKNSARYNLKIVNNDNPDEAVANVSSEEPVDSATTDTVENSADEPSKFAKKSREELAELDDLDI</sequence>
<keyword evidence="3" id="KW-0143">Chaperone</keyword>
<organism evidence="5 6">
    <name type="scientific">Candidatus Southlakia epibionticum</name>
    <dbReference type="NCBI Taxonomy" id="3043284"/>
    <lineage>
        <taxon>Bacteria</taxon>
        <taxon>Candidatus Saccharimonadota</taxon>
        <taxon>Candidatus Saccharimonadia</taxon>
        <taxon>Candidatus Saccharimonadales</taxon>
        <taxon>Candidatus Saccharimonadaceae</taxon>
        <taxon>Candidatus Southlakia</taxon>
    </lineage>
</organism>
<reference evidence="5 6" key="1">
    <citation type="journal article" date="2023" name="Cell">
        <title>Genetic manipulation of Patescibacteria provides mechanistic insights into microbial dark matter and the epibiotic lifestyle.</title>
        <authorList>
            <person name="Wang Y."/>
            <person name="Gallagher L.A."/>
            <person name="Andrade P.A."/>
            <person name="Liu A."/>
            <person name="Humphreys I.R."/>
            <person name="Turkarslan S."/>
            <person name="Cutler K.J."/>
            <person name="Arrieta-Ortiz M.L."/>
            <person name="Li Y."/>
            <person name="Radey M.C."/>
            <person name="McLean J.S."/>
            <person name="Cong Q."/>
            <person name="Baker D."/>
            <person name="Baliga N.S."/>
            <person name="Peterson S.B."/>
            <person name="Mougous J.D."/>
        </authorList>
    </citation>
    <scope>NUCLEOTIDE SEQUENCE [LARGE SCALE GENOMIC DNA]</scope>
    <source>
        <strain evidence="5 6">ML1</strain>
    </source>
</reference>